<name>A0A9P6CTL9_9AGAR</name>
<evidence type="ECO:0000313" key="2">
    <source>
        <dbReference type="Proteomes" id="UP000807469"/>
    </source>
</evidence>
<organism evidence="1 2">
    <name type="scientific">Pholiota conissans</name>
    <dbReference type="NCBI Taxonomy" id="109636"/>
    <lineage>
        <taxon>Eukaryota</taxon>
        <taxon>Fungi</taxon>
        <taxon>Dikarya</taxon>
        <taxon>Basidiomycota</taxon>
        <taxon>Agaricomycotina</taxon>
        <taxon>Agaricomycetes</taxon>
        <taxon>Agaricomycetidae</taxon>
        <taxon>Agaricales</taxon>
        <taxon>Agaricineae</taxon>
        <taxon>Strophariaceae</taxon>
        <taxon>Pholiota</taxon>
    </lineage>
</organism>
<protein>
    <submittedName>
        <fullName evidence="1">Uncharacterized protein</fullName>
    </submittedName>
</protein>
<comment type="caution">
    <text evidence="1">The sequence shown here is derived from an EMBL/GenBank/DDBJ whole genome shotgun (WGS) entry which is preliminary data.</text>
</comment>
<evidence type="ECO:0000313" key="1">
    <source>
        <dbReference type="EMBL" id="KAF9471743.1"/>
    </source>
</evidence>
<sequence length="250" mass="28718">MDDSEARWLHIIVYRRVTKDRMRGMSVVVRRPKDVMEGRRHSLYGFVVLESSSHNPRMLSCSYALRECVQKSRRNEAERRARRAREATTETPCSMDKDRVGVAWGGRGDATVIVEETIQTREKLNQQSTGRLTYLLSLFLSSSLSLPSCEDTSALSSPTFFIIVTILPALLSRISYIFLSSRTALEYRIYKYHILNANIKFKHLYIKAEGWFPARHGTQDASKTGNYSYRKWMSRLARVLPTLSVLSLAL</sequence>
<gene>
    <name evidence="1" type="ORF">BDN70DRAFT_974989</name>
</gene>
<dbReference type="Proteomes" id="UP000807469">
    <property type="component" value="Unassembled WGS sequence"/>
</dbReference>
<dbReference type="EMBL" id="MU155629">
    <property type="protein sequence ID" value="KAF9471743.1"/>
    <property type="molecule type" value="Genomic_DNA"/>
</dbReference>
<accession>A0A9P6CTL9</accession>
<reference evidence="1" key="1">
    <citation type="submission" date="2020-11" db="EMBL/GenBank/DDBJ databases">
        <authorList>
            <consortium name="DOE Joint Genome Institute"/>
            <person name="Ahrendt S."/>
            <person name="Riley R."/>
            <person name="Andreopoulos W."/>
            <person name="Labutti K."/>
            <person name="Pangilinan J."/>
            <person name="Ruiz-Duenas F.J."/>
            <person name="Barrasa J.M."/>
            <person name="Sanchez-Garcia M."/>
            <person name="Camarero S."/>
            <person name="Miyauchi S."/>
            <person name="Serrano A."/>
            <person name="Linde D."/>
            <person name="Babiker R."/>
            <person name="Drula E."/>
            <person name="Ayuso-Fernandez I."/>
            <person name="Pacheco R."/>
            <person name="Padilla G."/>
            <person name="Ferreira P."/>
            <person name="Barriuso J."/>
            <person name="Kellner H."/>
            <person name="Castanera R."/>
            <person name="Alfaro M."/>
            <person name="Ramirez L."/>
            <person name="Pisabarro A.G."/>
            <person name="Kuo A."/>
            <person name="Tritt A."/>
            <person name="Lipzen A."/>
            <person name="He G."/>
            <person name="Yan M."/>
            <person name="Ng V."/>
            <person name="Cullen D."/>
            <person name="Martin F."/>
            <person name="Rosso M.-N."/>
            <person name="Henrissat B."/>
            <person name="Hibbett D."/>
            <person name="Martinez A.T."/>
            <person name="Grigoriev I.V."/>
        </authorList>
    </citation>
    <scope>NUCLEOTIDE SEQUENCE</scope>
    <source>
        <strain evidence="1">CIRM-BRFM 674</strain>
    </source>
</reference>
<dbReference type="AlphaFoldDB" id="A0A9P6CTL9"/>
<proteinExistence type="predicted"/>
<keyword evidence="2" id="KW-1185">Reference proteome</keyword>